<dbReference type="EMBL" id="PDUG01000001">
    <property type="protein sequence ID" value="PIC55448.1"/>
    <property type="molecule type" value="Genomic_DNA"/>
</dbReference>
<evidence type="ECO:0000259" key="5">
    <source>
        <dbReference type="PROSITE" id="PS50089"/>
    </source>
</evidence>
<accession>A0A2G5VUJ1</accession>
<dbReference type="InterPro" id="IPR052667">
    <property type="entry name" value="E3_ubiquitin-ligase_RING"/>
</dbReference>
<organism evidence="6 7">
    <name type="scientific">Caenorhabditis nigoni</name>
    <dbReference type="NCBI Taxonomy" id="1611254"/>
    <lineage>
        <taxon>Eukaryota</taxon>
        <taxon>Metazoa</taxon>
        <taxon>Ecdysozoa</taxon>
        <taxon>Nematoda</taxon>
        <taxon>Chromadorea</taxon>
        <taxon>Rhabditida</taxon>
        <taxon>Rhabditina</taxon>
        <taxon>Rhabditomorpha</taxon>
        <taxon>Rhabditoidea</taxon>
        <taxon>Rhabditidae</taxon>
        <taxon>Peloderinae</taxon>
        <taxon>Caenorhabditis</taxon>
    </lineage>
</organism>
<dbReference type="PROSITE" id="PS00518">
    <property type="entry name" value="ZF_RING_1"/>
    <property type="match status" value="1"/>
</dbReference>
<comment type="caution">
    <text evidence="6">The sequence shown here is derived from an EMBL/GenBank/DDBJ whole genome shotgun (WGS) entry which is preliminary data.</text>
</comment>
<dbReference type="InterPro" id="IPR017907">
    <property type="entry name" value="Znf_RING_CS"/>
</dbReference>
<feature type="domain" description="RING-type" evidence="5">
    <location>
        <begin position="3"/>
        <end position="44"/>
    </location>
</feature>
<dbReference type="Proteomes" id="UP000230233">
    <property type="component" value="Chromosome I"/>
</dbReference>
<gene>
    <name evidence="6" type="primary">Cnig_chr_I.g720</name>
    <name evidence="6" type="ORF">B9Z55_000720</name>
</gene>
<keyword evidence="7" id="KW-1185">Reference proteome</keyword>
<sequence length="95" mass="10740">MECAICFQEFNRQECVPYVLPDCGHTLCGQCIPRLLEGKCPTCRCGIRPEEPPEINTAVLSAIDNENPPYCIACFELFKDEPTRIPRLLPGNKRL</sequence>
<dbReference type="SMART" id="SM00184">
    <property type="entry name" value="RING"/>
    <property type="match status" value="1"/>
</dbReference>
<evidence type="ECO:0000313" key="7">
    <source>
        <dbReference type="Proteomes" id="UP000230233"/>
    </source>
</evidence>
<evidence type="ECO:0000256" key="4">
    <source>
        <dbReference type="PROSITE-ProRule" id="PRU00175"/>
    </source>
</evidence>
<dbReference type="Pfam" id="PF13639">
    <property type="entry name" value="zf-RING_2"/>
    <property type="match status" value="1"/>
</dbReference>
<evidence type="ECO:0000256" key="3">
    <source>
        <dbReference type="ARBA" id="ARBA00022833"/>
    </source>
</evidence>
<keyword evidence="2 4" id="KW-0863">Zinc-finger</keyword>
<proteinExistence type="predicted"/>
<dbReference type="AlphaFoldDB" id="A0A2G5VUJ1"/>
<keyword evidence="1" id="KW-0479">Metal-binding</keyword>
<dbReference type="PANTHER" id="PTHR47156">
    <property type="entry name" value="PROTEIN CBG20824"/>
    <property type="match status" value="1"/>
</dbReference>
<dbReference type="InterPro" id="IPR013083">
    <property type="entry name" value="Znf_RING/FYVE/PHD"/>
</dbReference>
<name>A0A2G5VUJ1_9PELO</name>
<dbReference type="SUPFAM" id="SSF57850">
    <property type="entry name" value="RING/U-box"/>
    <property type="match status" value="1"/>
</dbReference>
<dbReference type="STRING" id="1611254.A0A2G5VUJ1"/>
<dbReference type="PANTHER" id="PTHR47156:SF10">
    <property type="entry name" value="E3 UBIQUITIN-PROTEIN LIGASE TRIM-21-RELATED"/>
    <property type="match status" value="1"/>
</dbReference>
<dbReference type="GO" id="GO:0008270">
    <property type="term" value="F:zinc ion binding"/>
    <property type="evidence" value="ECO:0007669"/>
    <property type="project" value="UniProtKB-KW"/>
</dbReference>
<dbReference type="PROSITE" id="PS50089">
    <property type="entry name" value="ZF_RING_2"/>
    <property type="match status" value="1"/>
</dbReference>
<keyword evidence="3" id="KW-0862">Zinc</keyword>
<evidence type="ECO:0000256" key="2">
    <source>
        <dbReference type="ARBA" id="ARBA00022771"/>
    </source>
</evidence>
<evidence type="ECO:0000256" key="1">
    <source>
        <dbReference type="ARBA" id="ARBA00022723"/>
    </source>
</evidence>
<evidence type="ECO:0000313" key="6">
    <source>
        <dbReference type="EMBL" id="PIC55448.1"/>
    </source>
</evidence>
<protein>
    <recommendedName>
        <fullName evidence="5">RING-type domain-containing protein</fullName>
    </recommendedName>
</protein>
<dbReference type="InterPro" id="IPR001841">
    <property type="entry name" value="Znf_RING"/>
</dbReference>
<dbReference type="Gene3D" id="3.30.40.10">
    <property type="entry name" value="Zinc/RING finger domain, C3HC4 (zinc finger)"/>
    <property type="match status" value="1"/>
</dbReference>
<reference evidence="7" key="1">
    <citation type="submission" date="2017-10" db="EMBL/GenBank/DDBJ databases">
        <title>Rapid genome shrinkage in a self-fertile nematode reveals novel sperm competition proteins.</title>
        <authorList>
            <person name="Yin D."/>
            <person name="Schwarz E.M."/>
            <person name="Thomas C.G."/>
            <person name="Felde R.L."/>
            <person name="Korf I.F."/>
            <person name="Cutter A.D."/>
            <person name="Schartner C.M."/>
            <person name="Ralston E.J."/>
            <person name="Meyer B.J."/>
            <person name="Haag E.S."/>
        </authorList>
    </citation>
    <scope>NUCLEOTIDE SEQUENCE [LARGE SCALE GENOMIC DNA]</scope>
    <source>
        <strain evidence="7">JU1422</strain>
    </source>
</reference>
<dbReference type="OrthoDB" id="252722at2759"/>